<comment type="caution">
    <text evidence="1">The sequence shown here is derived from an EMBL/GenBank/DDBJ whole genome shotgun (WGS) entry which is preliminary data.</text>
</comment>
<name>A0AAX6EGA1_IRIPA</name>
<reference evidence="1" key="1">
    <citation type="journal article" date="2023" name="GigaByte">
        <title>Genome assembly of the bearded iris, Iris pallida Lam.</title>
        <authorList>
            <person name="Bruccoleri R.E."/>
            <person name="Oakeley E.J."/>
            <person name="Faust A.M.E."/>
            <person name="Altorfer M."/>
            <person name="Dessus-Babus S."/>
            <person name="Burckhardt D."/>
            <person name="Oertli M."/>
            <person name="Naumann U."/>
            <person name="Petersen F."/>
            <person name="Wong J."/>
        </authorList>
    </citation>
    <scope>NUCLEOTIDE SEQUENCE</scope>
    <source>
        <strain evidence="1">GSM-AAB239-AS_SAM_17_03QT</strain>
    </source>
</reference>
<dbReference type="Pfam" id="PF04720">
    <property type="entry name" value="PDDEXK_6"/>
    <property type="match status" value="1"/>
</dbReference>
<reference evidence="1" key="2">
    <citation type="submission" date="2023-04" db="EMBL/GenBank/DDBJ databases">
        <authorList>
            <person name="Bruccoleri R.E."/>
            <person name="Oakeley E.J."/>
            <person name="Faust A.-M."/>
            <person name="Dessus-Babus S."/>
            <person name="Altorfer M."/>
            <person name="Burckhardt D."/>
            <person name="Oertli M."/>
            <person name="Naumann U."/>
            <person name="Petersen F."/>
            <person name="Wong J."/>
        </authorList>
    </citation>
    <scope>NUCLEOTIDE SEQUENCE</scope>
    <source>
        <strain evidence="1">GSM-AAB239-AS_SAM_17_03QT</strain>
        <tissue evidence="1">Leaf</tissue>
    </source>
</reference>
<dbReference type="NCBIfam" id="TIGR01615">
    <property type="entry name" value="A_thal_3542"/>
    <property type="match status" value="1"/>
</dbReference>
<dbReference type="InterPro" id="IPR006502">
    <property type="entry name" value="PDDEXK-like"/>
</dbReference>
<sequence>MLLAKDFRVPIAEKPSPPSLGFPRAPVTVGMRSAAGSAGGRSSASDEDCRICASAVPAVLAAAAAGGGAGDLAVRGFSHESEHDLAIMVSDFLENGSSGAESWYSSDSESGFSDLHHLAERVLFWKRTVEQSESDLLSVVQYLIPSIKETDLEVVNDGQCNGSCIRQSLAKLLRISGYDAAVCSSKWQGVGKIPGGDHEYIDVVIPGTKASERLIIDIDFQSHFEIARAVESYEAVLFSLPAVYVGSLERLKQFLQIMAEATRFSLKQNSMPLPPWRSLSYLQAKWHSSYERKTDVVECIHYYGGDSNIDHDQCIGHLRRLKASLWEDIDPERHFKHQITNEKKRRLKFDRIQRPSLLRS</sequence>
<dbReference type="PANTHER" id="PTHR31579">
    <property type="entry name" value="OS03G0796600 PROTEIN"/>
    <property type="match status" value="1"/>
</dbReference>
<gene>
    <name evidence="1" type="ORF">M6B38_108425</name>
</gene>
<dbReference type="Proteomes" id="UP001140949">
    <property type="component" value="Unassembled WGS sequence"/>
</dbReference>
<dbReference type="PANTHER" id="PTHR31579:SF39">
    <property type="entry name" value="OS01G0973600 PROTEIN"/>
    <property type="match status" value="1"/>
</dbReference>
<protein>
    <submittedName>
        <fullName evidence="1">Uncharacterized protein</fullName>
    </submittedName>
</protein>
<organism evidence="1 2">
    <name type="scientific">Iris pallida</name>
    <name type="common">Sweet iris</name>
    <dbReference type="NCBI Taxonomy" id="29817"/>
    <lineage>
        <taxon>Eukaryota</taxon>
        <taxon>Viridiplantae</taxon>
        <taxon>Streptophyta</taxon>
        <taxon>Embryophyta</taxon>
        <taxon>Tracheophyta</taxon>
        <taxon>Spermatophyta</taxon>
        <taxon>Magnoliopsida</taxon>
        <taxon>Liliopsida</taxon>
        <taxon>Asparagales</taxon>
        <taxon>Iridaceae</taxon>
        <taxon>Iridoideae</taxon>
        <taxon>Irideae</taxon>
        <taxon>Iris</taxon>
    </lineage>
</organism>
<accession>A0AAX6EGA1</accession>
<proteinExistence type="predicted"/>
<dbReference type="EMBL" id="JANAVB010036620">
    <property type="protein sequence ID" value="KAJ6803011.1"/>
    <property type="molecule type" value="Genomic_DNA"/>
</dbReference>
<dbReference type="AlphaFoldDB" id="A0AAX6EGA1"/>
<keyword evidence="2" id="KW-1185">Reference proteome</keyword>
<evidence type="ECO:0000313" key="1">
    <source>
        <dbReference type="EMBL" id="KAJ6803011.1"/>
    </source>
</evidence>
<evidence type="ECO:0000313" key="2">
    <source>
        <dbReference type="Proteomes" id="UP001140949"/>
    </source>
</evidence>